<feature type="transmembrane region" description="Helical" evidence="2">
    <location>
        <begin position="202"/>
        <end position="226"/>
    </location>
</feature>
<dbReference type="CDD" id="cd00077">
    <property type="entry name" value="HDc"/>
    <property type="match status" value="1"/>
</dbReference>
<dbReference type="eggNOG" id="COG3437">
    <property type="taxonomic scope" value="Bacteria"/>
</dbReference>
<dbReference type="RefSeq" id="WP_012002853.1">
    <property type="nucleotide sequence ID" value="NC_009828.1"/>
</dbReference>
<feature type="domain" description="HD-GYP" evidence="4">
    <location>
        <begin position="312"/>
        <end position="503"/>
    </location>
</feature>
<keyword evidence="1" id="KW-0175">Coiled coil</keyword>
<name>A8F5D8_PSELT</name>
<dbReference type="InterPro" id="IPR003607">
    <property type="entry name" value="HD/PDEase_dom"/>
</dbReference>
<keyword evidence="2" id="KW-0812">Transmembrane</keyword>
<dbReference type="EMBL" id="CP000812">
    <property type="protein sequence ID" value="ABV33372.1"/>
    <property type="molecule type" value="Genomic_DNA"/>
</dbReference>
<dbReference type="HOGENOM" id="CLU_541696_0_0_0"/>
<evidence type="ECO:0000256" key="2">
    <source>
        <dbReference type="SAM" id="Phobius"/>
    </source>
</evidence>
<feature type="transmembrane region" description="Helical" evidence="2">
    <location>
        <begin position="13"/>
        <end position="33"/>
    </location>
</feature>
<evidence type="ECO:0000259" key="4">
    <source>
        <dbReference type="PROSITE" id="PS51832"/>
    </source>
</evidence>
<dbReference type="GO" id="GO:0016787">
    <property type="term" value="F:hydrolase activity"/>
    <property type="evidence" value="ECO:0007669"/>
    <property type="project" value="UniProtKB-KW"/>
</dbReference>
<protein>
    <submittedName>
        <fullName evidence="5">Metal dependent phosphohydrolase</fullName>
    </submittedName>
</protein>
<dbReference type="InterPro" id="IPR006674">
    <property type="entry name" value="HD_domain"/>
</dbReference>
<keyword evidence="6" id="KW-1185">Reference proteome</keyword>
<dbReference type="PANTHER" id="PTHR43155:SF2">
    <property type="entry name" value="CYCLIC DI-GMP PHOSPHODIESTERASE PA4108"/>
    <property type="match status" value="1"/>
</dbReference>
<dbReference type="InterPro" id="IPR037522">
    <property type="entry name" value="HD_GYP_dom"/>
</dbReference>
<dbReference type="Proteomes" id="UP000002016">
    <property type="component" value="Chromosome"/>
</dbReference>
<proteinExistence type="predicted"/>
<dbReference type="STRING" id="416591.Tlet_0806"/>
<reference evidence="5 6" key="1">
    <citation type="submission" date="2007-08" db="EMBL/GenBank/DDBJ databases">
        <title>Complete sequence of Thermotoga lettingae TMO.</title>
        <authorList>
            <consortium name="US DOE Joint Genome Institute"/>
            <person name="Copeland A."/>
            <person name="Lucas S."/>
            <person name="Lapidus A."/>
            <person name="Barry K."/>
            <person name="Glavina del Rio T."/>
            <person name="Dalin E."/>
            <person name="Tice H."/>
            <person name="Pitluck S."/>
            <person name="Foster B."/>
            <person name="Bruce D."/>
            <person name="Schmutz J."/>
            <person name="Larimer F."/>
            <person name="Land M."/>
            <person name="Hauser L."/>
            <person name="Kyrpides N."/>
            <person name="Mikhailova N."/>
            <person name="Nelson K."/>
            <person name="Gogarten J.P."/>
            <person name="Noll K."/>
            <person name="Richardson P."/>
        </authorList>
    </citation>
    <scope>NUCLEOTIDE SEQUENCE [LARGE SCALE GENOMIC DNA]</scope>
    <source>
        <strain evidence="6">ATCC BAA-301 / DSM 14385 / NBRC 107922 / TMO</strain>
    </source>
</reference>
<evidence type="ECO:0000259" key="3">
    <source>
        <dbReference type="PROSITE" id="PS51831"/>
    </source>
</evidence>
<keyword evidence="2" id="KW-1133">Transmembrane helix</keyword>
<dbReference type="NCBIfam" id="TIGR00277">
    <property type="entry name" value="HDIG"/>
    <property type="match status" value="1"/>
</dbReference>
<feature type="domain" description="HD" evidence="3">
    <location>
        <begin position="334"/>
        <end position="457"/>
    </location>
</feature>
<evidence type="ECO:0000313" key="6">
    <source>
        <dbReference type="Proteomes" id="UP000002016"/>
    </source>
</evidence>
<dbReference type="InterPro" id="IPR006675">
    <property type="entry name" value="HDIG_dom"/>
</dbReference>
<evidence type="ECO:0000313" key="5">
    <source>
        <dbReference type="EMBL" id="ABV33372.1"/>
    </source>
</evidence>
<accession>A8F5D8</accession>
<dbReference type="AlphaFoldDB" id="A8F5D8"/>
<reference evidence="5 6" key="2">
    <citation type="journal article" date="2009" name="Proc. Natl. Acad. Sci. U.S.A.">
        <title>On the chimeric nature, thermophilic origin, and phylogenetic placement of the Thermotogales.</title>
        <authorList>
            <person name="Zhaxybayeva O."/>
            <person name="Swithers K.S."/>
            <person name="Lapierre P."/>
            <person name="Fournier G.P."/>
            <person name="Bickhart D.M."/>
            <person name="DeBoy R.T."/>
            <person name="Nelson K.E."/>
            <person name="Nesbo C.L."/>
            <person name="Doolittle W.F."/>
            <person name="Gogarten J.P."/>
            <person name="Noll K.M."/>
        </authorList>
    </citation>
    <scope>NUCLEOTIDE SEQUENCE [LARGE SCALE GENOMIC DNA]</scope>
    <source>
        <strain evidence="6">ATCC BAA-301 / DSM 14385 / NBRC 107922 / TMO</strain>
    </source>
</reference>
<dbReference type="SMART" id="SM00471">
    <property type="entry name" value="HDc"/>
    <property type="match status" value="1"/>
</dbReference>
<sequence length="503" mass="56479">MQLIKIANNINKYGLILILSLICVFTIGFFMIFQNIHMYYSRTYLQAESKLVETTINDVIESKPISGVVIRELSNNLVDRATGIDLSGVLSYKNLPWLVANPKGLFLTENSAKFIVAEGENLLFVEIPQSYFTKILTSELSIVMLANADGVVVISSDPSFAGMNIGTKSRFAKLNKITGYLHMEDFSIANAKGAVFIPMRSYLSVIFPYLMISFSALAGVVIWLFYFSRFTRKLIGATSLIVDNINKTATLASKGKDANYIPVKTNIEELNELQECFVRLIEMEKASQLEMQAMMNSLQDTVNELEETQKVLQERNLQIISTLAEAIEIKDTSTYGHSDRVVSLALELAKELNITDPADLEAVRFGALLHDVGKIGIPEHILNKPGRLTFEEFEIMKKHPIYGEKIIKNISGWDLVADVVRHHHENIDGSGYPDGLKDGEISIRAQIVSIVDVFAALIEERPYRPAMSVEEALRIMSQEMVGVKFDPKLYEAFLRVLKRSFKL</sequence>
<evidence type="ECO:0000256" key="1">
    <source>
        <dbReference type="SAM" id="Coils"/>
    </source>
</evidence>
<dbReference type="Pfam" id="PF13487">
    <property type="entry name" value="HD_5"/>
    <property type="match status" value="1"/>
</dbReference>
<dbReference type="PROSITE" id="PS51832">
    <property type="entry name" value="HD_GYP"/>
    <property type="match status" value="1"/>
</dbReference>
<keyword evidence="5" id="KW-0378">Hydrolase</keyword>
<organism evidence="5 6">
    <name type="scientific">Pseudothermotoga lettingae (strain ATCC BAA-301 / DSM 14385 / NBRC 107922 / TMO)</name>
    <name type="common">Thermotoga lettingae</name>
    <dbReference type="NCBI Taxonomy" id="416591"/>
    <lineage>
        <taxon>Bacteria</taxon>
        <taxon>Thermotogati</taxon>
        <taxon>Thermotogota</taxon>
        <taxon>Thermotogae</taxon>
        <taxon>Thermotogales</taxon>
        <taxon>Thermotogaceae</taxon>
        <taxon>Pseudothermotoga</taxon>
    </lineage>
</organism>
<dbReference type="SUPFAM" id="SSF109604">
    <property type="entry name" value="HD-domain/PDEase-like"/>
    <property type="match status" value="1"/>
</dbReference>
<feature type="coiled-coil region" evidence="1">
    <location>
        <begin position="288"/>
        <end position="318"/>
    </location>
</feature>
<dbReference type="KEGG" id="tle:Tlet_0806"/>
<gene>
    <name evidence="5" type="ordered locus">Tlet_0806</name>
</gene>
<dbReference type="Gene3D" id="1.10.3210.10">
    <property type="entry name" value="Hypothetical protein af1432"/>
    <property type="match status" value="1"/>
</dbReference>
<keyword evidence="2" id="KW-0472">Membrane</keyword>
<dbReference type="PANTHER" id="PTHR43155">
    <property type="entry name" value="CYCLIC DI-GMP PHOSPHODIESTERASE PA4108-RELATED"/>
    <property type="match status" value="1"/>
</dbReference>
<dbReference type="PROSITE" id="PS51831">
    <property type="entry name" value="HD"/>
    <property type="match status" value="1"/>
</dbReference>